<dbReference type="InterPro" id="IPR035979">
    <property type="entry name" value="RBD_domain_sf"/>
</dbReference>
<dbReference type="Gene3D" id="3.30.70.330">
    <property type="match status" value="1"/>
</dbReference>
<evidence type="ECO:0000313" key="6">
    <source>
        <dbReference type="Proteomes" id="UP001149165"/>
    </source>
</evidence>
<feature type="compositionally biased region" description="Basic and acidic residues" evidence="3">
    <location>
        <begin position="298"/>
        <end position="310"/>
    </location>
</feature>
<feature type="compositionally biased region" description="Basic and acidic residues" evidence="3">
    <location>
        <begin position="161"/>
        <end position="176"/>
    </location>
</feature>
<dbReference type="Proteomes" id="UP001149165">
    <property type="component" value="Unassembled WGS sequence"/>
</dbReference>
<feature type="compositionally biased region" description="Basic and acidic residues" evidence="3">
    <location>
        <begin position="205"/>
        <end position="231"/>
    </location>
</feature>
<feature type="compositionally biased region" description="Low complexity" evidence="3">
    <location>
        <begin position="313"/>
        <end position="324"/>
    </location>
</feature>
<dbReference type="PANTHER" id="PTHR23236">
    <property type="entry name" value="EUKARYOTIC TRANSLATION INITIATION FACTOR 4B/4H"/>
    <property type="match status" value="1"/>
</dbReference>
<dbReference type="SUPFAM" id="SSF54928">
    <property type="entry name" value="RNA-binding domain, RBD"/>
    <property type="match status" value="1"/>
</dbReference>
<dbReference type="InterPro" id="IPR000504">
    <property type="entry name" value="RRM_dom"/>
</dbReference>
<sequence>MAPPKQKGQKMSISNFLADESLGSWADEMEDMPLPSVPSTSSFGSRPAGGMGFGNNSYGAAPFERETRGGYAVREPLALPSEPPFTAHVGNLSFEATADDISDLFSGCGVTNVRIVEDKLTHAPKGFGYVEFETVDGLQKALDLSGTTLQGRTIRTSVAEPPKESRPEGRDLDWTRRGPLPGPPERRIPERSSFGRNMDAASDAGSDRGGRRSNFESDGKIRDFSNWERKGPLAPSSGPARDPARDPPREGGRPHSNEGGPGFRRNSPAWGEGRSQDEGSRPPAPRPERVPTAADMDNQWRSKMRPDQPAKEPSTPTSPTAPAARPKLNLQKRTVSEAAPAAANAGGDSKASPFGAARPIDTAAREREVEEKRQLAIRQKKESDDKAKAEKPEKQKQPKEEGKERVPGTDSNKDSLEPPRGGGNFEILQRAGEDESGEGVEQESNETPASAPEATEPKESTANGKWRAEEKAEDDDGWSTVATSKRNNRRGGGRGF</sequence>
<feature type="compositionally biased region" description="Basic residues" evidence="3">
    <location>
        <begin position="486"/>
        <end position="496"/>
    </location>
</feature>
<feature type="compositionally biased region" description="Acidic residues" evidence="3">
    <location>
        <begin position="434"/>
        <end position="444"/>
    </location>
</feature>
<feature type="region of interest" description="Disordered" evidence="3">
    <location>
        <begin position="27"/>
        <end position="49"/>
    </location>
</feature>
<reference evidence="5" key="2">
    <citation type="journal article" date="2023" name="IMA Fungus">
        <title>Comparative genomic study of the Penicillium genus elucidates a diverse pangenome and 15 lateral gene transfer events.</title>
        <authorList>
            <person name="Petersen C."/>
            <person name="Sorensen T."/>
            <person name="Nielsen M.R."/>
            <person name="Sondergaard T.E."/>
            <person name="Sorensen J.L."/>
            <person name="Fitzpatrick D.A."/>
            <person name="Frisvad J.C."/>
            <person name="Nielsen K.L."/>
        </authorList>
    </citation>
    <scope>NUCLEOTIDE SEQUENCE</scope>
    <source>
        <strain evidence="5">IBT 30069</strain>
    </source>
</reference>
<reference evidence="5" key="1">
    <citation type="submission" date="2022-11" db="EMBL/GenBank/DDBJ databases">
        <authorList>
            <person name="Petersen C."/>
        </authorList>
    </citation>
    <scope>NUCLEOTIDE SEQUENCE</scope>
    <source>
        <strain evidence="5">IBT 30069</strain>
    </source>
</reference>
<protein>
    <recommendedName>
        <fullName evidence="4">RRM domain-containing protein</fullName>
    </recommendedName>
</protein>
<feature type="domain" description="RRM" evidence="4">
    <location>
        <begin position="85"/>
        <end position="161"/>
    </location>
</feature>
<dbReference type="EMBL" id="JAPQKH010000008">
    <property type="protein sequence ID" value="KAJ5083577.1"/>
    <property type="molecule type" value="Genomic_DNA"/>
</dbReference>
<dbReference type="PANTHER" id="PTHR23236:SF11">
    <property type="entry name" value="EUKARYOTIC TRANSLATION INITIATION FACTOR 4H"/>
    <property type="match status" value="1"/>
</dbReference>
<feature type="compositionally biased region" description="Basic and acidic residues" evidence="3">
    <location>
        <begin position="242"/>
        <end position="256"/>
    </location>
</feature>
<dbReference type="PROSITE" id="PS50102">
    <property type="entry name" value="RRM"/>
    <property type="match status" value="1"/>
</dbReference>
<evidence type="ECO:0000256" key="1">
    <source>
        <dbReference type="ARBA" id="ARBA00022884"/>
    </source>
</evidence>
<evidence type="ECO:0000256" key="2">
    <source>
        <dbReference type="PROSITE-ProRule" id="PRU00176"/>
    </source>
</evidence>
<evidence type="ECO:0000259" key="4">
    <source>
        <dbReference type="PROSITE" id="PS50102"/>
    </source>
</evidence>
<feature type="compositionally biased region" description="Basic and acidic residues" evidence="3">
    <location>
        <begin position="363"/>
        <end position="417"/>
    </location>
</feature>
<evidence type="ECO:0000256" key="3">
    <source>
        <dbReference type="SAM" id="MobiDB-lite"/>
    </source>
</evidence>
<keyword evidence="6" id="KW-1185">Reference proteome</keyword>
<dbReference type="Pfam" id="PF00076">
    <property type="entry name" value="RRM_1"/>
    <property type="match status" value="1"/>
</dbReference>
<comment type="caution">
    <text evidence="5">The sequence shown here is derived from an EMBL/GenBank/DDBJ whole genome shotgun (WGS) entry which is preliminary data.</text>
</comment>
<dbReference type="AlphaFoldDB" id="A0A9W9EKM5"/>
<keyword evidence="1 2" id="KW-0694">RNA-binding</keyword>
<dbReference type="SMART" id="SM00360">
    <property type="entry name" value="RRM"/>
    <property type="match status" value="1"/>
</dbReference>
<accession>A0A9W9EKM5</accession>
<proteinExistence type="predicted"/>
<evidence type="ECO:0000313" key="5">
    <source>
        <dbReference type="EMBL" id="KAJ5083577.1"/>
    </source>
</evidence>
<dbReference type="InterPro" id="IPR012677">
    <property type="entry name" value="Nucleotide-bd_a/b_plait_sf"/>
</dbReference>
<feature type="region of interest" description="Disordered" evidence="3">
    <location>
        <begin position="152"/>
        <end position="496"/>
    </location>
</feature>
<dbReference type="GO" id="GO:0003723">
    <property type="term" value="F:RNA binding"/>
    <property type="evidence" value="ECO:0007669"/>
    <property type="project" value="UniProtKB-UniRule"/>
</dbReference>
<dbReference type="OrthoDB" id="48651at2759"/>
<gene>
    <name evidence="5" type="ORF">N7456_013004</name>
</gene>
<organism evidence="5 6">
    <name type="scientific">Penicillium angulare</name>
    <dbReference type="NCBI Taxonomy" id="116970"/>
    <lineage>
        <taxon>Eukaryota</taxon>
        <taxon>Fungi</taxon>
        <taxon>Dikarya</taxon>
        <taxon>Ascomycota</taxon>
        <taxon>Pezizomycotina</taxon>
        <taxon>Eurotiomycetes</taxon>
        <taxon>Eurotiomycetidae</taxon>
        <taxon>Eurotiales</taxon>
        <taxon>Aspergillaceae</taxon>
        <taxon>Penicillium</taxon>
    </lineage>
</organism>
<dbReference type="GO" id="GO:0005730">
    <property type="term" value="C:nucleolus"/>
    <property type="evidence" value="ECO:0007669"/>
    <property type="project" value="TreeGrafter"/>
</dbReference>
<name>A0A9W9EKM5_9EURO</name>